<feature type="compositionally biased region" description="Basic and acidic residues" evidence="4">
    <location>
        <begin position="1356"/>
        <end position="1373"/>
    </location>
</feature>
<evidence type="ECO:0000256" key="2">
    <source>
        <dbReference type="ARBA" id="ARBA00022490"/>
    </source>
</evidence>
<keyword evidence="2" id="KW-0963">Cytoplasm</keyword>
<dbReference type="InterPro" id="IPR011333">
    <property type="entry name" value="SKP1/BTB/POZ_sf"/>
</dbReference>
<organism evidence="5 6">
    <name type="scientific">Piromyces finnis</name>
    <dbReference type="NCBI Taxonomy" id="1754191"/>
    <lineage>
        <taxon>Eukaryota</taxon>
        <taxon>Fungi</taxon>
        <taxon>Fungi incertae sedis</taxon>
        <taxon>Chytridiomycota</taxon>
        <taxon>Chytridiomycota incertae sedis</taxon>
        <taxon>Neocallimastigomycetes</taxon>
        <taxon>Neocallimastigales</taxon>
        <taxon>Neocallimastigaceae</taxon>
        <taxon>Piromyces</taxon>
    </lineage>
</organism>
<evidence type="ECO:0000256" key="4">
    <source>
        <dbReference type="SAM" id="MobiDB-lite"/>
    </source>
</evidence>
<feature type="compositionally biased region" description="Polar residues" evidence="4">
    <location>
        <begin position="226"/>
        <end position="241"/>
    </location>
</feature>
<dbReference type="EMBL" id="MCFH01000005">
    <property type="protein sequence ID" value="ORX57923.1"/>
    <property type="molecule type" value="Genomic_DNA"/>
</dbReference>
<protein>
    <submittedName>
        <fullName evidence="5">RNI-like protein</fullName>
    </submittedName>
</protein>
<dbReference type="SMART" id="SM00368">
    <property type="entry name" value="LRR_RI"/>
    <property type="match status" value="4"/>
</dbReference>
<dbReference type="InterPro" id="IPR052410">
    <property type="entry name" value="DRC5"/>
</dbReference>
<gene>
    <name evidence="5" type="ORF">BCR36DRAFT_409379</name>
</gene>
<evidence type="ECO:0000313" key="6">
    <source>
        <dbReference type="Proteomes" id="UP000193719"/>
    </source>
</evidence>
<sequence length="1525" mass="177161">MNYNINSNLFSLKINRYTNDDFHVGGNSSTTTLSPNRRKFKYSNDNKVIINKNYDKFNNNNSGYSHQNNYKSNHGLLKEQQHVLSSRSNSNQKSYWKNSNNIRINPKNLAPEYYQKYMTSTSPSPSTLNDITKSINNYFDDTFSLEKSKLPKIKSEKKNGILGKKKIPKNNNFDLELKNIMNDTIGSDKFSQKYLNSSDDIILNDHLYNNSNSHNNHYIDNDSGKSLRNNDSPTPVSFSPNSKKIVFDQDGNLLKSFDYNEEILYKKENYIQATSDINCYDDRNKKASSNILNNIIPNVGERGVASSIGNDYSLKSYLFNEKSKSEAPKLNKLPSVTNGYIIKNTSLLNHKISSKISGEKDKRHPPTQKLEKINVNVNRVYNNQYQQPPVNSMDHIISNTKSNNSEITLQPLYPLKHNGNRLNVLNKEKNDNYSNNKNKNVESLPFNYTTSKINQYDLSISKPIPQKTSRINSLLNDVKNGDFIDYNIFKKEYLKNNKDFNESMENTNNCQLKREPTTKIEEKDKNNINTQRKLLQDQSISHNSIMYLQNEEVNVKSKNYFKSWIITNLANEWENQPWISLKCPKYNEWGDNSDDINDDNNDNYLQLKGIIESLPLKIAFLSRTIQHIYKNSSNFLEGKTNIFTFPSVPHEVMEDIIYYLYYEWFHQFYGKDQENQYSTSTDYYTTSNYSDHKDITIPKAIQEYKFIPKYDNVFLLIEAALYFDLPKLIDTCADYIAKIFDDVDSFYGLTTTLINHIIKRLNIHQCLHAEQLLQQEKIEGIQLQKIYKKNYLKLLLSHKLKHYEFHSFNNSYCLNYYWMKQWHKKCILETLNKPLSYYRKVCLQYLTEQWIKNTSQHKWSATFHNYIKDLIQNEHEIIQDLCITLSDNRIDSLFLDTIAPIKRLTVQLNKITPDSMINLEMFIKSLITNNKYICHPFLINFDINDTIKSITLTENQENKNNQYNKMKDEKSLVLNTNLVTLNLSKMPLNQTSLNFLLNALNQTQNQSMLSRTNQNKYAIKFSSSNTKSSLLALKNLILCQCQLSLTAIEMILNVIKNHPTLQVLRLANNVKTHQIKGKSNDMDADIDDEKSEQDSGNEDDNTDNENGKNEKYYSKNTALSMTVLNSLLTSNTSQLQIIDLSYNKFPAAMLFQLISAFNNLQPRLHTMDLSGMDLGISCTELLAKNLKSYFVGNTTTTTTAAATSSLYSTDNIYINQHQYYHNQKSLKTLLLSNNKIRPKGLILLMKTILMYTEIKEIDLSHNLFTDSISDEFSELLKTCKESKLQVLGLAGYKNLEAFDDIKDYEYLHNSCLYSTRSHGKKESNEGDEEGDDDDSELELNTTNPPDAYPKNSKGKSQSDIHNSKQQIKEEHQNNNEQNFSEFSFGNDGCQKIIKNLQYYGHQLTSIDLSYQQIENNTLEIIATQLIYLPCLLHMDLQHNYITERGLISFIAIINKNNERKELVNNVKTQKINDTETIINLEYNYINFASCLEQIKIFNNNSKNNYIIYAKNQNNNHIYYYTQNKY</sequence>
<keyword evidence="3" id="KW-0206">Cytoskeleton</keyword>
<reference evidence="5 6" key="2">
    <citation type="submission" date="2016-08" db="EMBL/GenBank/DDBJ databases">
        <title>Pervasive Adenine N6-methylation of Active Genes in Fungi.</title>
        <authorList>
            <consortium name="DOE Joint Genome Institute"/>
            <person name="Mondo S.J."/>
            <person name="Dannebaum R.O."/>
            <person name="Kuo R.C."/>
            <person name="Labutti K."/>
            <person name="Haridas S."/>
            <person name="Kuo A."/>
            <person name="Salamov A."/>
            <person name="Ahrendt S.R."/>
            <person name="Lipzen A."/>
            <person name="Sullivan W."/>
            <person name="Andreopoulos W.B."/>
            <person name="Clum A."/>
            <person name="Lindquist E."/>
            <person name="Daum C."/>
            <person name="Ramamoorthy G.K."/>
            <person name="Gryganskyi A."/>
            <person name="Culley D."/>
            <person name="Magnuson J.K."/>
            <person name="James T.Y."/>
            <person name="O'Malley M.A."/>
            <person name="Stajich J.E."/>
            <person name="Spatafora J.W."/>
            <person name="Visel A."/>
            <person name="Grigoriev I.V."/>
        </authorList>
    </citation>
    <scope>NUCLEOTIDE SEQUENCE [LARGE SCALE GENOMIC DNA]</scope>
    <source>
        <strain evidence="6">finn</strain>
    </source>
</reference>
<feature type="region of interest" description="Disordered" evidence="4">
    <location>
        <begin position="214"/>
        <end position="241"/>
    </location>
</feature>
<evidence type="ECO:0000313" key="5">
    <source>
        <dbReference type="EMBL" id="ORX57923.1"/>
    </source>
</evidence>
<dbReference type="InterPro" id="IPR032675">
    <property type="entry name" value="LRR_dom_sf"/>
</dbReference>
<comment type="subcellular location">
    <subcellularLocation>
        <location evidence="1">Cytoplasm</location>
        <location evidence="1">Cytoskeleton</location>
    </subcellularLocation>
</comment>
<feature type="region of interest" description="Disordered" evidence="4">
    <location>
        <begin position="1077"/>
        <end position="1110"/>
    </location>
</feature>
<comment type="caution">
    <text evidence="5">The sequence shown here is derived from an EMBL/GenBank/DDBJ whole genome shotgun (WGS) entry which is preliminary data.</text>
</comment>
<accession>A0A1Y1VJN5</accession>
<dbReference type="PANTHER" id="PTHR24107">
    <property type="entry name" value="YNEIN REGULATORY COMPLEX SUBUNIT 5"/>
    <property type="match status" value="1"/>
</dbReference>
<feature type="region of interest" description="Disordered" evidence="4">
    <location>
        <begin position="1316"/>
        <end position="1380"/>
    </location>
</feature>
<dbReference type="SUPFAM" id="SSF52047">
    <property type="entry name" value="RNI-like"/>
    <property type="match status" value="2"/>
</dbReference>
<keyword evidence="6" id="KW-1185">Reference proteome</keyword>
<dbReference type="Gene3D" id="3.30.710.10">
    <property type="entry name" value="Potassium Channel Kv1.1, Chain A"/>
    <property type="match status" value="1"/>
</dbReference>
<dbReference type="Proteomes" id="UP000193719">
    <property type="component" value="Unassembled WGS sequence"/>
</dbReference>
<evidence type="ECO:0000256" key="1">
    <source>
        <dbReference type="ARBA" id="ARBA00004245"/>
    </source>
</evidence>
<name>A0A1Y1VJN5_9FUNG</name>
<proteinExistence type="predicted"/>
<evidence type="ECO:0000256" key="3">
    <source>
        <dbReference type="ARBA" id="ARBA00023212"/>
    </source>
</evidence>
<dbReference type="STRING" id="1754191.A0A1Y1VJN5"/>
<dbReference type="SUPFAM" id="SSF54695">
    <property type="entry name" value="POZ domain"/>
    <property type="match status" value="1"/>
</dbReference>
<dbReference type="Gene3D" id="3.80.10.10">
    <property type="entry name" value="Ribonuclease Inhibitor"/>
    <property type="match status" value="2"/>
</dbReference>
<reference evidence="5 6" key="1">
    <citation type="submission" date="2016-08" db="EMBL/GenBank/DDBJ databases">
        <title>Genomes of anaerobic fungi encode conserved fungal cellulosomes for biomass hydrolysis.</title>
        <authorList>
            <consortium name="DOE Joint Genome Institute"/>
            <person name="Haitjema C.H."/>
            <person name="Gilmore S.P."/>
            <person name="Henske J.K."/>
            <person name="Solomon K.V."/>
            <person name="De Groot R."/>
            <person name="Kuo A."/>
            <person name="Mondo S.J."/>
            <person name="Salamov A.A."/>
            <person name="Labutti K."/>
            <person name="Zhao Z."/>
            <person name="Chiniquy J."/>
            <person name="Barry K."/>
            <person name="Brewer H.M."/>
            <person name="Purvine S.O."/>
            <person name="Wright A.T."/>
            <person name="Boxma B."/>
            <person name="Van Alen T."/>
            <person name="Hackstein J.H."/>
            <person name="Baker S.E."/>
            <person name="Grigoriev I.V."/>
            <person name="O'Malley M.A."/>
        </authorList>
    </citation>
    <scope>NUCLEOTIDE SEQUENCE [LARGE SCALE GENOMIC DNA]</scope>
    <source>
        <strain evidence="6">finn</strain>
    </source>
</reference>
<dbReference type="GO" id="GO:0005856">
    <property type="term" value="C:cytoskeleton"/>
    <property type="evidence" value="ECO:0007669"/>
    <property type="project" value="UniProtKB-SubCell"/>
</dbReference>
<feature type="compositionally biased region" description="Acidic residues" evidence="4">
    <location>
        <begin position="1082"/>
        <end position="1103"/>
    </location>
</feature>
<feature type="compositionally biased region" description="Acidic residues" evidence="4">
    <location>
        <begin position="1325"/>
        <end position="1337"/>
    </location>
</feature>
<dbReference type="OrthoDB" id="2160261at2759"/>